<dbReference type="GO" id="GO:0020037">
    <property type="term" value="F:heme binding"/>
    <property type="evidence" value="ECO:0007669"/>
    <property type="project" value="InterPro"/>
</dbReference>
<evidence type="ECO:0000256" key="1">
    <source>
        <dbReference type="ARBA" id="ARBA00001971"/>
    </source>
</evidence>
<keyword evidence="3 7" id="KW-0479">Metal-binding</keyword>
<dbReference type="Gene3D" id="1.10.630.10">
    <property type="entry name" value="Cytochrome P450"/>
    <property type="match status" value="1"/>
</dbReference>
<evidence type="ECO:0000256" key="5">
    <source>
        <dbReference type="ARBA" id="ARBA00023004"/>
    </source>
</evidence>
<dbReference type="PROSITE" id="PS00086">
    <property type="entry name" value="CYTOCHROME_P450"/>
    <property type="match status" value="1"/>
</dbReference>
<keyword evidence="4 8" id="KW-0560">Oxidoreductase</keyword>
<evidence type="ECO:0000256" key="8">
    <source>
        <dbReference type="RuleBase" id="RU000461"/>
    </source>
</evidence>
<dbReference type="GO" id="GO:0005506">
    <property type="term" value="F:iron ion binding"/>
    <property type="evidence" value="ECO:0007669"/>
    <property type="project" value="InterPro"/>
</dbReference>
<dbReference type="PRINTS" id="PR00465">
    <property type="entry name" value="EP450IV"/>
</dbReference>
<dbReference type="AlphaFoldDB" id="A0AAI9VD19"/>
<evidence type="ECO:0000256" key="6">
    <source>
        <dbReference type="ARBA" id="ARBA00023033"/>
    </source>
</evidence>
<dbReference type="GO" id="GO:0016705">
    <property type="term" value="F:oxidoreductase activity, acting on paired donors, with incorporation or reduction of molecular oxygen"/>
    <property type="evidence" value="ECO:0007669"/>
    <property type="project" value="InterPro"/>
</dbReference>
<dbReference type="InterPro" id="IPR001128">
    <property type="entry name" value="Cyt_P450"/>
</dbReference>
<comment type="caution">
    <text evidence="10">The sequence shown here is derived from an EMBL/GenBank/DDBJ whole genome shotgun (WGS) entry which is preliminary data.</text>
</comment>
<proteinExistence type="inferred from homology"/>
<gene>
    <name evidence="10" type="ORF">CCUS01_04863</name>
</gene>
<keyword evidence="11" id="KW-1185">Reference proteome</keyword>
<protein>
    <submittedName>
        <fullName evidence="10">Cytochrome P450</fullName>
    </submittedName>
</protein>
<dbReference type="SUPFAM" id="SSF48264">
    <property type="entry name" value="Cytochrome P450"/>
    <property type="match status" value="1"/>
</dbReference>
<dbReference type="PANTHER" id="PTHR46300">
    <property type="entry name" value="P450, PUTATIVE (EUROFUNG)-RELATED-RELATED"/>
    <property type="match status" value="1"/>
</dbReference>
<organism evidence="10 11">
    <name type="scientific">Colletotrichum cuscutae</name>
    <dbReference type="NCBI Taxonomy" id="1209917"/>
    <lineage>
        <taxon>Eukaryota</taxon>
        <taxon>Fungi</taxon>
        <taxon>Dikarya</taxon>
        <taxon>Ascomycota</taxon>
        <taxon>Pezizomycotina</taxon>
        <taxon>Sordariomycetes</taxon>
        <taxon>Hypocreomycetidae</taxon>
        <taxon>Glomerellales</taxon>
        <taxon>Glomerellaceae</taxon>
        <taxon>Colletotrichum</taxon>
        <taxon>Colletotrichum acutatum species complex</taxon>
    </lineage>
</organism>
<comment type="cofactor">
    <cofactor evidence="1 7">
        <name>heme</name>
        <dbReference type="ChEBI" id="CHEBI:30413"/>
    </cofactor>
</comment>
<comment type="similarity">
    <text evidence="2 8">Belongs to the cytochrome P450 family.</text>
</comment>
<dbReference type="EMBL" id="MPDP01000124">
    <property type="protein sequence ID" value="KAK1478517.1"/>
    <property type="molecule type" value="Genomic_DNA"/>
</dbReference>
<evidence type="ECO:0000313" key="10">
    <source>
        <dbReference type="EMBL" id="KAK1478517.1"/>
    </source>
</evidence>
<feature type="binding site" description="axial binding residue" evidence="7">
    <location>
        <position position="85"/>
    </location>
    <ligand>
        <name>heme</name>
        <dbReference type="ChEBI" id="CHEBI:30413"/>
    </ligand>
    <ligandPart>
        <name>Fe</name>
        <dbReference type="ChEBI" id="CHEBI:18248"/>
    </ligandPart>
</feature>
<evidence type="ECO:0000313" key="11">
    <source>
        <dbReference type="Proteomes" id="UP001239213"/>
    </source>
</evidence>
<reference evidence="10" key="1">
    <citation type="submission" date="2016-11" db="EMBL/GenBank/DDBJ databases">
        <title>The genome sequence of Colletotrichum cuscutae.</title>
        <authorList>
            <person name="Baroncelli R."/>
        </authorList>
    </citation>
    <scope>NUCLEOTIDE SEQUENCE</scope>
    <source>
        <strain evidence="10">IMI 304802</strain>
    </source>
</reference>
<dbReference type="GO" id="GO:0004497">
    <property type="term" value="F:monooxygenase activity"/>
    <property type="evidence" value="ECO:0007669"/>
    <property type="project" value="UniProtKB-KW"/>
</dbReference>
<dbReference type="PANTHER" id="PTHR46300:SF2">
    <property type="entry name" value="CYTOCHROME P450 MONOOXYGENASE ALNH-RELATED"/>
    <property type="match status" value="1"/>
</dbReference>
<dbReference type="InterPro" id="IPR036396">
    <property type="entry name" value="Cyt_P450_sf"/>
</dbReference>
<evidence type="ECO:0000256" key="9">
    <source>
        <dbReference type="SAM" id="MobiDB-lite"/>
    </source>
</evidence>
<feature type="region of interest" description="Disordered" evidence="9">
    <location>
        <begin position="51"/>
        <end position="75"/>
    </location>
</feature>
<keyword evidence="7 8" id="KW-0349">Heme</keyword>
<dbReference type="InterPro" id="IPR002403">
    <property type="entry name" value="Cyt_P450_E_grp-IV"/>
</dbReference>
<evidence type="ECO:0000256" key="7">
    <source>
        <dbReference type="PIRSR" id="PIRSR602403-1"/>
    </source>
</evidence>
<dbReference type="InterPro" id="IPR017972">
    <property type="entry name" value="Cyt_P450_CS"/>
</dbReference>
<name>A0AAI9VD19_9PEZI</name>
<evidence type="ECO:0000256" key="4">
    <source>
        <dbReference type="ARBA" id="ARBA00023002"/>
    </source>
</evidence>
<dbReference type="Proteomes" id="UP001239213">
    <property type="component" value="Unassembled WGS sequence"/>
</dbReference>
<accession>A0AAI9VD19</accession>
<dbReference type="InterPro" id="IPR050364">
    <property type="entry name" value="Cytochrome_P450_fung"/>
</dbReference>
<evidence type="ECO:0000256" key="3">
    <source>
        <dbReference type="ARBA" id="ARBA00022723"/>
    </source>
</evidence>
<evidence type="ECO:0000256" key="2">
    <source>
        <dbReference type="ARBA" id="ARBA00010617"/>
    </source>
</evidence>
<sequence>MAIPHATTRDDVYKGYNIPAETTILMNIWAINHDSDEYDDPDTFEPERFMKNPLGVKTGNQESKAATEDQSRRPTYSFGAGRRICAGQRMAENSMLMTMSKLLWCFDIVAGDTMPDTSMQTAFKDAILTGPKAFDVSFKVRGEDRQKHLVEEWTKADAWLKRSMAAAEELFFFSCPMDISIALGWGSKGHVSLEFAEVWRPRPTPRRLSPVPAFHTWLVARPRFSPHFPLEFHSDLAISHGTGCHVFVRLGATSLLDIQLSLSYGIADGHRISLNTGQDHIASASIHLSIKLIIPIIFIMKNALLYLSSHLGSVGVGRGGNMPRVRTPSIPVTATENNTAFIPFINKFPDINTTPSLTFTVMTKDLETLKMKAVTIKSAGMDTGSTGVMIGAGVLGFDAKTQFDKSKPGNEYLSSSGRLW</sequence>
<dbReference type="Pfam" id="PF00067">
    <property type="entry name" value="p450"/>
    <property type="match status" value="1"/>
</dbReference>
<keyword evidence="5 7" id="KW-0408">Iron</keyword>
<keyword evidence="6 8" id="KW-0503">Monooxygenase</keyword>